<reference evidence="1 2" key="1">
    <citation type="journal article" date="2015" name="Stand. Genomic Sci.">
        <title>Genomic Encyclopedia of Bacterial and Archaeal Type Strains, Phase III: the genomes of soil and plant-associated and newly described type strains.</title>
        <authorList>
            <person name="Whitman W.B."/>
            <person name="Woyke T."/>
            <person name="Klenk H.P."/>
            <person name="Zhou Y."/>
            <person name="Lilburn T.G."/>
            <person name="Beck B.J."/>
            <person name="De Vos P."/>
            <person name="Vandamme P."/>
            <person name="Eisen J.A."/>
            <person name="Garrity G."/>
            <person name="Hugenholtz P."/>
            <person name="Kyrpides N.C."/>
        </authorList>
    </citation>
    <scope>NUCLEOTIDE SEQUENCE [LARGE SCALE GENOMIC DNA]</scope>
    <source>
        <strain evidence="1 2">VKM Ac-2538</strain>
    </source>
</reference>
<dbReference type="SUPFAM" id="SSF51735">
    <property type="entry name" value="NAD(P)-binding Rossmann-fold domains"/>
    <property type="match status" value="1"/>
</dbReference>
<sequence>MIVEATRLTEPEPLLRTAAVRPGAFVVPYGTVSAVELDLLDVMDKVVVDDWREAQSGRFGALRRHVDSGRLSPETLYAELGQIVAGQKPGREKDAERILFWHRGLSLLDVAIAHLILRRAEAADVGTMLRFH</sequence>
<dbReference type="EMBL" id="SLWM01000005">
    <property type="protein sequence ID" value="TCO24235.1"/>
    <property type="molecule type" value="Genomic_DNA"/>
</dbReference>
<evidence type="ECO:0000313" key="2">
    <source>
        <dbReference type="Proteomes" id="UP000295818"/>
    </source>
</evidence>
<dbReference type="RefSeq" id="WP_255511313.1">
    <property type="nucleotide sequence ID" value="NZ_SLWM01000005.1"/>
</dbReference>
<comment type="caution">
    <text evidence="1">The sequence shown here is derived from an EMBL/GenBank/DDBJ whole genome shotgun (WGS) entry which is preliminary data.</text>
</comment>
<proteinExistence type="predicted"/>
<dbReference type="InterPro" id="IPR036291">
    <property type="entry name" value="NAD(P)-bd_dom_sf"/>
</dbReference>
<evidence type="ECO:0000313" key="1">
    <source>
        <dbReference type="EMBL" id="TCO24235.1"/>
    </source>
</evidence>
<dbReference type="Proteomes" id="UP000295818">
    <property type="component" value="Unassembled WGS sequence"/>
</dbReference>
<accession>A0ABY2BM11</accession>
<dbReference type="InterPro" id="IPR003462">
    <property type="entry name" value="ODC_Mu_crystall"/>
</dbReference>
<protein>
    <submittedName>
        <fullName evidence="1">Ornithine cyclodeaminase/mu-crystallin family protein</fullName>
    </submittedName>
</protein>
<dbReference type="Gene3D" id="3.40.50.720">
    <property type="entry name" value="NAD(P)-binding Rossmann-like Domain"/>
    <property type="match status" value="1"/>
</dbReference>
<organism evidence="1 2">
    <name type="scientific">Kribbella orskensis</name>
    <dbReference type="NCBI Taxonomy" id="2512216"/>
    <lineage>
        <taxon>Bacteria</taxon>
        <taxon>Bacillati</taxon>
        <taxon>Actinomycetota</taxon>
        <taxon>Actinomycetes</taxon>
        <taxon>Propionibacteriales</taxon>
        <taxon>Kribbellaceae</taxon>
        <taxon>Kribbella</taxon>
    </lineage>
</organism>
<gene>
    <name evidence="1" type="ORF">EV644_105268</name>
</gene>
<keyword evidence="2" id="KW-1185">Reference proteome</keyword>
<dbReference type="Pfam" id="PF02423">
    <property type="entry name" value="OCD_Mu_crystall"/>
    <property type="match status" value="1"/>
</dbReference>
<name>A0ABY2BM11_9ACTN</name>